<dbReference type="InterPro" id="IPR050090">
    <property type="entry name" value="Tyrosine_recombinase_XerCD"/>
</dbReference>
<dbReference type="Pfam" id="PF00589">
    <property type="entry name" value="Phage_integrase"/>
    <property type="match status" value="1"/>
</dbReference>
<keyword evidence="4" id="KW-0233">DNA recombination</keyword>
<evidence type="ECO:0000256" key="3">
    <source>
        <dbReference type="ARBA" id="ARBA00023125"/>
    </source>
</evidence>
<gene>
    <name evidence="6" type="ORF">XarjCFBP7645_11310</name>
</gene>
<dbReference type="InterPro" id="IPR002104">
    <property type="entry name" value="Integrase_catalytic"/>
</dbReference>
<dbReference type="InterPro" id="IPR011010">
    <property type="entry name" value="DNA_brk_join_enz"/>
</dbReference>
<dbReference type="PANTHER" id="PTHR30349">
    <property type="entry name" value="PHAGE INTEGRASE-RELATED"/>
    <property type="match status" value="1"/>
</dbReference>
<keyword evidence="3" id="KW-0238">DNA-binding</keyword>
<evidence type="ECO:0000256" key="1">
    <source>
        <dbReference type="ARBA" id="ARBA00008857"/>
    </source>
</evidence>
<dbReference type="Proteomes" id="UP000239204">
    <property type="component" value="Unassembled WGS sequence"/>
</dbReference>
<evidence type="ECO:0000259" key="5">
    <source>
        <dbReference type="PROSITE" id="PS51898"/>
    </source>
</evidence>
<feature type="domain" description="Tyr recombinase" evidence="5">
    <location>
        <begin position="161"/>
        <end position="325"/>
    </location>
</feature>
<dbReference type="InterPro" id="IPR010998">
    <property type="entry name" value="Integrase_recombinase_N"/>
</dbReference>
<evidence type="ECO:0000313" key="6">
    <source>
        <dbReference type="EMBL" id="PPU08129.1"/>
    </source>
</evidence>
<dbReference type="GO" id="GO:0015074">
    <property type="term" value="P:DNA integration"/>
    <property type="evidence" value="ECO:0007669"/>
    <property type="project" value="UniProtKB-KW"/>
</dbReference>
<dbReference type="GO" id="GO:0003677">
    <property type="term" value="F:DNA binding"/>
    <property type="evidence" value="ECO:0007669"/>
    <property type="project" value="UniProtKB-KW"/>
</dbReference>
<dbReference type="PANTHER" id="PTHR30349:SF64">
    <property type="entry name" value="PROPHAGE INTEGRASE INTD-RELATED"/>
    <property type="match status" value="1"/>
</dbReference>
<dbReference type="Gene3D" id="1.10.150.130">
    <property type="match status" value="1"/>
</dbReference>
<protein>
    <submittedName>
        <fullName evidence="6">Integrase</fullName>
    </submittedName>
</protein>
<dbReference type="AlphaFoldDB" id="A0A2S7AEH9"/>
<keyword evidence="2" id="KW-0229">DNA integration</keyword>
<comment type="caution">
    <text evidence="6">The sequence shown here is derived from an EMBL/GenBank/DDBJ whole genome shotgun (WGS) entry which is preliminary data.</text>
</comment>
<dbReference type="PROSITE" id="PS51898">
    <property type="entry name" value="TYR_RECOMBINASE"/>
    <property type="match status" value="1"/>
</dbReference>
<reference evidence="6 7" key="1">
    <citation type="submission" date="2016-08" db="EMBL/GenBank/DDBJ databases">
        <title>Evolution of the type three secretion system and type three effector repertoires in Xanthomonas.</title>
        <authorList>
            <person name="Merda D."/>
            <person name="Briand M."/>
            <person name="Bosis E."/>
            <person name="Rousseau C."/>
            <person name="Portier P."/>
            <person name="Jacques M.-A."/>
            <person name="Fischer-Le Saux M."/>
        </authorList>
    </citation>
    <scope>NUCLEOTIDE SEQUENCE [LARGE SCALE GENOMIC DNA]</scope>
    <source>
        <strain evidence="6 7">CFBP 7645</strain>
    </source>
</reference>
<sequence>MAAVSLYWRGNGAYLDGRQAGKRYRLSLGRLSTHEAEEIRAAKETELTHGVRILARLPQVSAYLEWYLDWYAAEHPTTAGKARSEVKRFIAKFGHRPIDTLRPVEMEGYKRDRLLTDKAAPETVGKEIRRLQAAFRRGMEWKELDVNPLERVKAPRGVRSVAVRFYDRAAMRKLYRANPSRAPLWLFMAHTGLSRGEVAKLQKSSIRGNKLIIESEPDETGSGRTKSGKWREVPLNRYARWALRRLPDPIVRVHRDTISDWFAEDARRAGIGGSLHRLRHTFCAHMVMAGVPLRRIQVLAGHADYATTEKYYAHLTPDGNDDAVQKIRL</sequence>
<proteinExistence type="inferred from homology"/>
<evidence type="ECO:0000313" key="7">
    <source>
        <dbReference type="Proteomes" id="UP000239204"/>
    </source>
</evidence>
<name>A0A2S7AEH9_9XANT</name>
<dbReference type="GO" id="GO:0006310">
    <property type="term" value="P:DNA recombination"/>
    <property type="evidence" value="ECO:0007669"/>
    <property type="project" value="UniProtKB-KW"/>
</dbReference>
<dbReference type="SUPFAM" id="SSF56349">
    <property type="entry name" value="DNA breaking-rejoining enzymes"/>
    <property type="match status" value="1"/>
</dbReference>
<evidence type="ECO:0000256" key="4">
    <source>
        <dbReference type="ARBA" id="ARBA00023172"/>
    </source>
</evidence>
<organism evidence="6 7">
    <name type="scientific">Xanthomonas arboricola</name>
    <dbReference type="NCBI Taxonomy" id="56448"/>
    <lineage>
        <taxon>Bacteria</taxon>
        <taxon>Pseudomonadati</taxon>
        <taxon>Pseudomonadota</taxon>
        <taxon>Gammaproteobacteria</taxon>
        <taxon>Lysobacterales</taxon>
        <taxon>Lysobacteraceae</taxon>
        <taxon>Xanthomonas</taxon>
    </lineage>
</organism>
<dbReference type="EMBL" id="MIGY01000002">
    <property type="protein sequence ID" value="PPU08129.1"/>
    <property type="molecule type" value="Genomic_DNA"/>
</dbReference>
<dbReference type="InterPro" id="IPR013762">
    <property type="entry name" value="Integrase-like_cat_sf"/>
</dbReference>
<comment type="similarity">
    <text evidence="1">Belongs to the 'phage' integrase family.</text>
</comment>
<accession>A0A2S7AEH9</accession>
<dbReference type="Gene3D" id="1.10.443.10">
    <property type="entry name" value="Intergrase catalytic core"/>
    <property type="match status" value="1"/>
</dbReference>
<evidence type="ECO:0000256" key="2">
    <source>
        <dbReference type="ARBA" id="ARBA00022908"/>
    </source>
</evidence>